<dbReference type="AlphaFoldDB" id="A0A7I7Y8Z6"/>
<proteinExistence type="predicted"/>
<evidence type="ECO:0000313" key="3">
    <source>
        <dbReference type="Proteomes" id="UP000467385"/>
    </source>
</evidence>
<dbReference type="OrthoDB" id="4725980at2"/>
<protein>
    <submittedName>
        <fullName evidence="2">Uncharacterized protein</fullName>
    </submittedName>
</protein>
<dbReference type="RefSeq" id="WP_139825137.1">
    <property type="nucleotide sequence ID" value="NZ_AP022613.1"/>
</dbReference>
<dbReference type="Proteomes" id="UP000467385">
    <property type="component" value="Chromosome"/>
</dbReference>
<evidence type="ECO:0000256" key="1">
    <source>
        <dbReference type="SAM" id="MobiDB-lite"/>
    </source>
</evidence>
<dbReference type="EMBL" id="AP022613">
    <property type="protein sequence ID" value="BBZ38188.1"/>
    <property type="molecule type" value="Genomic_DNA"/>
</dbReference>
<accession>A0A7I7Y8Z6</accession>
<sequence length="109" mass="12470">MAREAEQLDPRRRPYPVSPLPNVVETARKRAVLLTDVVSHLARYRIALKALADFERRHESVERAADLEDIYLSLYNPTNQFSIDADDAHAGWVNLRGLSESEQCRLPEV</sequence>
<evidence type="ECO:0000313" key="2">
    <source>
        <dbReference type="EMBL" id="BBZ38188.1"/>
    </source>
</evidence>
<reference evidence="2 3" key="1">
    <citation type="journal article" date="2019" name="Emerg. Microbes Infect.">
        <title>Comprehensive subspecies identification of 175 nontuberculous mycobacteria species based on 7547 genomic profiles.</title>
        <authorList>
            <person name="Matsumoto Y."/>
            <person name="Kinjo T."/>
            <person name="Motooka D."/>
            <person name="Nabeya D."/>
            <person name="Jung N."/>
            <person name="Uechi K."/>
            <person name="Horii T."/>
            <person name="Iida T."/>
            <person name="Fujita J."/>
            <person name="Nakamura S."/>
        </authorList>
    </citation>
    <scope>NUCLEOTIDE SEQUENCE [LARGE SCALE GENOMIC DNA]</scope>
    <source>
        <strain evidence="2 3">JCM 14738</strain>
    </source>
</reference>
<keyword evidence="3" id="KW-1185">Reference proteome</keyword>
<feature type="region of interest" description="Disordered" evidence="1">
    <location>
        <begin position="1"/>
        <end position="20"/>
    </location>
</feature>
<gene>
    <name evidence="2" type="ORF">MCNS_12510</name>
</gene>
<organism evidence="2 3">
    <name type="scientific">Mycobacterium conspicuum</name>
    <dbReference type="NCBI Taxonomy" id="44010"/>
    <lineage>
        <taxon>Bacteria</taxon>
        <taxon>Bacillati</taxon>
        <taxon>Actinomycetota</taxon>
        <taxon>Actinomycetes</taxon>
        <taxon>Mycobacteriales</taxon>
        <taxon>Mycobacteriaceae</taxon>
        <taxon>Mycobacterium</taxon>
    </lineage>
</organism>
<name>A0A7I7Y8Z6_9MYCO</name>
<feature type="compositionally biased region" description="Basic and acidic residues" evidence="1">
    <location>
        <begin position="1"/>
        <end position="12"/>
    </location>
</feature>